<dbReference type="VEuPathDB" id="HostDB:geneid_417298"/>
<feature type="domain" description="Fibronectin type-III" evidence="10">
    <location>
        <begin position="1715"/>
        <end position="1809"/>
    </location>
</feature>
<feature type="domain" description="Fibronectin type-III" evidence="10">
    <location>
        <begin position="839"/>
        <end position="933"/>
    </location>
</feature>
<feature type="domain" description="Fibronectin type-III" evidence="10">
    <location>
        <begin position="1519"/>
        <end position="1616"/>
    </location>
</feature>
<keyword evidence="4" id="KW-0245">EGF-like domain</keyword>
<protein>
    <submittedName>
        <fullName evidence="12">Tenascin X B</fullName>
    </submittedName>
</protein>
<evidence type="ECO:0000256" key="5">
    <source>
        <dbReference type="ARBA" id="ARBA00022729"/>
    </source>
</evidence>
<evidence type="ECO:0000256" key="4">
    <source>
        <dbReference type="ARBA" id="ARBA00022536"/>
    </source>
</evidence>
<feature type="chain" id="PRO_5002684114" evidence="9">
    <location>
        <begin position="20"/>
        <end position="2104"/>
    </location>
</feature>
<evidence type="ECO:0000256" key="9">
    <source>
        <dbReference type="SAM" id="SignalP"/>
    </source>
</evidence>
<evidence type="ECO:0000256" key="8">
    <source>
        <dbReference type="SAM" id="MobiDB-lite"/>
    </source>
</evidence>
<dbReference type="FunFam" id="2.60.40.10:FF:000024">
    <property type="entry name" value="Tenascin-X"/>
    <property type="match status" value="9"/>
</dbReference>
<feature type="domain" description="Fibronectin type-III" evidence="10">
    <location>
        <begin position="1421"/>
        <end position="1515"/>
    </location>
</feature>
<dbReference type="Pfam" id="PF00147">
    <property type="entry name" value="Fibrinogen_C"/>
    <property type="match status" value="1"/>
</dbReference>
<sequence length="2104" mass="227026">MTPGLPLLLLALALRRAQGNAGASPGPPPVPPELSCGAEVLEAVLGRLRALEGEVRALQGQCGDSLGPQAGTGSTAARRLCDTPGAGGCCGCRLGESGDGLPCPAPRCPLDCSDQGRCRAGRCHCFEGFTGPFCATPVCPPGRGGPHCTLEIPSVTLHLAARNQTSFRVTWPRPAKPVDGYEVAVIPMDEPAALTTHELPGSAVTFEVTGLTPGQAFEIFIQAQREQHLGAPGTLRVRTLLAQSLPNHGGPRGTPTFLASPVAPASPSARQSPASPWSPVSLGSLGSPASLRSPVSPESSAAPASMESPWSPASPHSPESPASPVSPRSPTSPWSPASPQSPLSPASPISPVLPNVPSLHELGVKLSSYNGSLLQRLESHLRATNFPLRGNQTVPAVARAILSYLLRRSPASLRYQFLRHLQQNPHPKPQVLPGAAGEALVDLDGLRGHAETVVIRYRLLEEPEGDEGEVRVPGDTTVARVPGLVPGATYRVEVHGVVRGRVSKSYTSLVTAGLGDTSEPPLEWGNLYDMEVTEPQGAMAKAAPSEEEPPQRPRLGMLTVSHVTPSSIQLEWSVLEGTFDSFTVQYRDAQGQPQALAVDGGSRTVTVPGLSPSRHYKFNLYGVWGRKRIGFISTDAVTAKPKEELPSQPRLGELTASHVSPDSVQLEWSIPEGSFDSFTVQYKDAQGQPQVVPVDGGLRTVTVPGLSPSRRYKFNLYGVWGRKRLGPMSTDAVTAPAQKEPPSQPLLGELTASHVGPDSVQLEWSVPEGSFDSFTVQYKDAQGQPQVVPVDGGLRTVTVPGLSPSRRYKFNLYGVWGRKRLGPMSTDAVTAAEETEEEPPSQPRLGELTASHVSPNSVQLEWSIPEGSFDSFTVQYIDVQGQPQELHLDSGSRTVTVSGLLPSHPYKFNLYGVWGQTRLGPISTDTITAAAPAQKEPPSQPRLGELTASHVSPDSVQLEWSVPEGSFDSFTVQYKDAQGQPQVVPVDGGLRTVTVPGLSPSRRYKFNLYGVWGRKRLGPMSTDAVTAPAQKEPPSQPLLGELTASHVGPDSVQLEWSVPEGSFDSFTVQYKDAQGQPQVVPVDGGLRTVTVPGLSPSRRYKFNLYGVWGRKRLGPMSTDAVTAAEETEEEPPSQPRLGELTASHVSPNSVQLEWSIPEGSFDSFTVQYIDVQGQPQELHLDSGSRTVTVSGLLPSHPYKFNLYGVWGQTRLGPISTDTITAAAPAQKEPPSQPRLGELTASHVSPDSVQLEWSVPEGSFDSFTVQYKDAQGQPQVVPVDGGLRTVTVPGLSPSRRYKFNLYGVWGRKRLGPMSTDAVTAPAQKEPPSQPLLGELTASHVGPDSVQLEWSVPEGSFDSFTVQYKDAQGQPQVVPVDGGLRTVTVPGLSPSRRYKFNLYGVWGRKRLGPMSTDAVTAPAQKEPPSQPLLGELTASHVGPDSVQLEWSVPEGSFDSFTVQYKDAQGQPQVVPVDGGLRTVTVPGLSPSRRYKFNLYGVWGRKRLGPMSTDAVTAAAPAQEEPPSPPRLGELTASHVGPDSVQLEWSVPEGSFDSFTVQYKDAQGQPQVVPVDGGLRTVTVPGLSPSRRYKFNLYGVWGRKRLGPMSTDAVTAAEETEEEPPSQPRLGELTASHVSPNSVQLEWSIPEGSFDSFTVQYIDVQGQPQELHLDSGSRTVTVSGLLPSHPYKFNLYGVWGQTRLGPISTDTITAAAPAQKEPPSQPRLGELTASHVSPDSVQLEWSVPEGSFDSFTVQYKDAQGQPQVVPVDGGLRTVTVPGLSPSRRYKFNLYGVWGRKRLGPMSTDAVTGAPGTLWVGTLWPRSAHLHWAPPHVPPEGYNLIYGPPGGPVKTLQLPPEATSKELWGLEPSGRYRVQLWGRGLEPLETTFDTPPLPHPHPRDCAEEQLNGPGPSREVLIFLGGDRQRPLHVFCDMESNGGGWLVFQRRMDGGTDFWRGWEEYIHGFGNVSGEFWLGNAALHTLTASGPTELRVDLRTPSDSAFARYRDFAVSGPEDNFRLHLGAYSGTAGDALSYHAGSPFSTRDHDPRGRPRPCAVAYTGAWWYRNCHYANLNGRYGVPYDHQGINWYPWKGFEYSIPFTEMKLRPQRD</sequence>
<feature type="domain" description="Fibronectin type-III" evidence="10">
    <location>
        <begin position="1617"/>
        <end position="1711"/>
    </location>
</feature>
<feature type="domain" description="Fibronectin type-III" evidence="10">
    <location>
        <begin position="1131"/>
        <end position="1225"/>
    </location>
</feature>
<dbReference type="PROSITE" id="PS51406">
    <property type="entry name" value="FIBRINOGEN_C_2"/>
    <property type="match status" value="1"/>
</dbReference>
<dbReference type="Gene3D" id="3.90.215.10">
    <property type="entry name" value="Gamma Fibrinogen, chain A, domain 1"/>
    <property type="match status" value="1"/>
</dbReference>
<accession>A5HUM6</accession>
<keyword evidence="5 9" id="KW-0732">Signal</keyword>
<feature type="domain" description="Fibronectin type-III" evidence="10">
    <location>
        <begin position="1229"/>
        <end position="1326"/>
    </location>
</feature>
<dbReference type="Gene3D" id="2.10.25.10">
    <property type="entry name" value="Laminin"/>
    <property type="match status" value="1"/>
</dbReference>
<feature type="domain" description="Fibronectin type-III" evidence="10">
    <location>
        <begin position="937"/>
        <end position="1034"/>
    </location>
</feature>
<dbReference type="InterPro" id="IPR036056">
    <property type="entry name" value="Fibrinogen-like_C"/>
</dbReference>
<dbReference type="PANTHER" id="PTHR46708:SF3">
    <property type="entry name" value="TENASCIN-X"/>
    <property type="match status" value="1"/>
</dbReference>
<proteinExistence type="inferred from homology"/>
<dbReference type="CDD" id="cd00063">
    <property type="entry name" value="FN3"/>
    <property type="match status" value="15"/>
</dbReference>
<evidence type="ECO:0000259" key="11">
    <source>
        <dbReference type="PROSITE" id="PS51406"/>
    </source>
</evidence>
<keyword evidence="3" id="KW-0272">Extracellular matrix</keyword>
<feature type="domain" description="Fibronectin type-III" evidence="10">
    <location>
        <begin position="741"/>
        <end position="838"/>
    </location>
</feature>
<feature type="domain" description="Fibronectin type-III" evidence="10">
    <location>
        <begin position="549"/>
        <end position="644"/>
    </location>
</feature>
<feature type="region of interest" description="Disordered" evidence="8">
    <location>
        <begin position="244"/>
        <end position="349"/>
    </location>
</feature>
<feature type="domain" description="Fibronectin type-III" evidence="10">
    <location>
        <begin position="1330"/>
        <end position="1420"/>
    </location>
</feature>
<comment type="similarity">
    <text evidence="2">Belongs to the tenascin family.</text>
</comment>
<feature type="compositionally biased region" description="Low complexity" evidence="8">
    <location>
        <begin position="259"/>
        <end position="279"/>
    </location>
</feature>
<dbReference type="InterPro" id="IPR003961">
    <property type="entry name" value="FN3_dom"/>
</dbReference>
<dbReference type="SUPFAM" id="SSF56496">
    <property type="entry name" value="Fibrinogen C-terminal domain-like"/>
    <property type="match status" value="1"/>
</dbReference>
<gene>
    <name evidence="12" type="primary">TNXB</name>
</gene>
<dbReference type="InterPro" id="IPR002181">
    <property type="entry name" value="Fibrinogen_a/b/g_C_dom"/>
</dbReference>
<dbReference type="EMBL" id="AB268588">
    <property type="protein sequence ID" value="BAF63010.1"/>
    <property type="molecule type" value="Genomic_DNA"/>
</dbReference>
<evidence type="ECO:0000256" key="2">
    <source>
        <dbReference type="ARBA" id="ARBA00008673"/>
    </source>
</evidence>
<dbReference type="Gene3D" id="2.60.40.10">
    <property type="entry name" value="Immunoglobulins"/>
    <property type="match status" value="16"/>
</dbReference>
<organism evidence="12">
    <name type="scientific">Gallus gallus</name>
    <name type="common">Chicken</name>
    <dbReference type="NCBI Taxonomy" id="9031"/>
    <lineage>
        <taxon>Eukaryota</taxon>
        <taxon>Metazoa</taxon>
        <taxon>Chordata</taxon>
        <taxon>Craniata</taxon>
        <taxon>Vertebrata</taxon>
        <taxon>Euteleostomi</taxon>
        <taxon>Archelosauria</taxon>
        <taxon>Archosauria</taxon>
        <taxon>Dinosauria</taxon>
        <taxon>Saurischia</taxon>
        <taxon>Theropoda</taxon>
        <taxon>Coelurosauria</taxon>
        <taxon>Aves</taxon>
        <taxon>Neognathae</taxon>
        <taxon>Galloanserae</taxon>
        <taxon>Galliformes</taxon>
        <taxon>Phasianidae</taxon>
        <taxon>Phasianinae</taxon>
        <taxon>Gallus</taxon>
    </lineage>
</organism>
<dbReference type="PROSITE" id="PS50853">
    <property type="entry name" value="FN3"/>
    <property type="match status" value="14"/>
</dbReference>
<dbReference type="Pfam" id="PF00041">
    <property type="entry name" value="fn3"/>
    <property type="match status" value="14"/>
</dbReference>
<dbReference type="SMART" id="SM00060">
    <property type="entry name" value="FN3"/>
    <property type="match status" value="16"/>
</dbReference>
<reference evidence="12" key="1">
    <citation type="journal article" date="2007" name="J. Immunol.">
        <title>Extended gene map reveals tripartite motif, C-type lectin, and Ig superfamily type genes within a subregion of the chicken MHC-B affecting infectious disease.</title>
        <authorList>
            <person name="Shiina T."/>
            <person name="Briles W.E."/>
            <person name="Goto R.M."/>
            <person name="Hosomichi K."/>
            <person name="Yanagiya K."/>
            <person name="Shimizu S."/>
            <person name="Inoko H."/>
            <person name="Miller M.M."/>
        </authorList>
    </citation>
    <scope>NUCLEOTIDE SEQUENCE</scope>
</reference>
<feature type="domain" description="Fibrinogen C-terminal" evidence="11">
    <location>
        <begin position="1888"/>
        <end position="2103"/>
    </location>
</feature>
<keyword evidence="3" id="KW-0964">Secreted</keyword>
<keyword evidence="7" id="KW-1015">Disulfide bond</keyword>
<feature type="domain" description="Fibronectin type-III" evidence="10">
    <location>
        <begin position="1038"/>
        <end position="1130"/>
    </location>
</feature>
<evidence type="ECO:0000259" key="10">
    <source>
        <dbReference type="PROSITE" id="PS50853"/>
    </source>
</evidence>
<dbReference type="SUPFAM" id="SSF49265">
    <property type="entry name" value="Fibronectin type III"/>
    <property type="match status" value="15"/>
</dbReference>
<evidence type="ECO:0000256" key="1">
    <source>
        <dbReference type="ARBA" id="ARBA00004498"/>
    </source>
</evidence>
<name>A5HUM6_CHICK</name>
<dbReference type="InterPro" id="IPR014716">
    <property type="entry name" value="Fibrinogen_a/b/g_C_1"/>
</dbReference>
<dbReference type="InterPro" id="IPR036116">
    <property type="entry name" value="FN3_sf"/>
</dbReference>
<feature type="region of interest" description="Disordered" evidence="8">
    <location>
        <begin position="828"/>
        <end position="848"/>
    </location>
</feature>
<evidence type="ECO:0000313" key="12">
    <source>
        <dbReference type="EMBL" id="BAF63010.1"/>
    </source>
</evidence>
<dbReference type="CDD" id="cd00087">
    <property type="entry name" value="FReD"/>
    <property type="match status" value="1"/>
</dbReference>
<feature type="region of interest" description="Disordered" evidence="8">
    <location>
        <begin position="1606"/>
        <end position="1626"/>
    </location>
</feature>
<dbReference type="InterPro" id="IPR000742">
    <property type="entry name" value="EGF"/>
</dbReference>
<dbReference type="FunFam" id="3.90.215.10:FF:000001">
    <property type="entry name" value="Tenascin isoform 1"/>
    <property type="match status" value="1"/>
</dbReference>
<evidence type="ECO:0000256" key="3">
    <source>
        <dbReference type="ARBA" id="ARBA00022530"/>
    </source>
</evidence>
<dbReference type="PhylomeDB" id="A5HUM6"/>
<dbReference type="Pfam" id="PF23106">
    <property type="entry name" value="EGF_Teneurin"/>
    <property type="match status" value="1"/>
</dbReference>
<feature type="domain" description="Fibronectin type-III" evidence="10">
    <location>
        <begin position="153"/>
        <end position="244"/>
    </location>
</feature>
<feature type="signal peptide" evidence="9">
    <location>
        <begin position="1"/>
        <end position="19"/>
    </location>
</feature>
<evidence type="ECO:0000256" key="7">
    <source>
        <dbReference type="ARBA" id="ARBA00023157"/>
    </source>
</evidence>
<dbReference type="InterPro" id="IPR050991">
    <property type="entry name" value="ECM_Regulatory_Proteins"/>
</dbReference>
<dbReference type="VEuPathDB" id="HostDB:geneid_396106"/>
<dbReference type="PROSITE" id="PS00514">
    <property type="entry name" value="FIBRINOGEN_C_1"/>
    <property type="match status" value="1"/>
</dbReference>
<dbReference type="PROSITE" id="PS01186">
    <property type="entry name" value="EGF_2"/>
    <property type="match status" value="1"/>
</dbReference>
<dbReference type="InterPro" id="IPR013783">
    <property type="entry name" value="Ig-like_fold"/>
</dbReference>
<comment type="subcellular location">
    <subcellularLocation>
        <location evidence="1">Secreted</location>
        <location evidence="1">Extracellular space</location>
        <location evidence="1">Extracellular matrix</location>
    </subcellularLocation>
</comment>
<dbReference type="InterPro" id="IPR020837">
    <property type="entry name" value="Fibrinogen_CS"/>
</dbReference>
<feature type="compositionally biased region" description="Low complexity" evidence="8">
    <location>
        <begin position="293"/>
        <end position="349"/>
    </location>
</feature>
<evidence type="ECO:0000256" key="6">
    <source>
        <dbReference type="ARBA" id="ARBA00022737"/>
    </source>
</evidence>
<dbReference type="SMART" id="SM00186">
    <property type="entry name" value="FBG"/>
    <property type="match status" value="1"/>
</dbReference>
<feature type="region of interest" description="Disordered" evidence="8">
    <location>
        <begin position="1120"/>
        <end position="1140"/>
    </location>
</feature>
<keyword evidence="6" id="KW-0677">Repeat</keyword>
<feature type="domain" description="Fibronectin type-III" evidence="10">
    <location>
        <begin position="650"/>
        <end position="740"/>
    </location>
</feature>
<dbReference type="PANTHER" id="PTHR46708">
    <property type="entry name" value="TENASCIN"/>
    <property type="match status" value="1"/>
</dbReference>